<dbReference type="PANTHER" id="PTHR42643">
    <property type="entry name" value="IONOTROPIC RECEPTOR 20A-RELATED"/>
    <property type="match status" value="1"/>
</dbReference>
<keyword evidence="3" id="KW-1003">Cell membrane</keyword>
<evidence type="ECO:0000256" key="8">
    <source>
        <dbReference type="ARBA" id="ARBA00023180"/>
    </source>
</evidence>
<dbReference type="Gene3D" id="3.40.190.10">
    <property type="entry name" value="Periplasmic binding protein-like II"/>
    <property type="match status" value="1"/>
</dbReference>
<accession>A0A811UFS2</accession>
<comment type="similarity">
    <text evidence="2">Belongs to the glutamate-gated ion channel (TC 1.A.10.1) family.</text>
</comment>
<dbReference type="AlphaFoldDB" id="A0A811UFS2"/>
<evidence type="ECO:0000259" key="11">
    <source>
        <dbReference type="Pfam" id="PF00060"/>
    </source>
</evidence>
<evidence type="ECO:0000256" key="5">
    <source>
        <dbReference type="ARBA" id="ARBA00022989"/>
    </source>
</evidence>
<organism evidence="12 13">
    <name type="scientific">Ceratitis capitata</name>
    <name type="common">Mediterranean fruit fly</name>
    <name type="synonym">Tephritis capitata</name>
    <dbReference type="NCBI Taxonomy" id="7213"/>
    <lineage>
        <taxon>Eukaryota</taxon>
        <taxon>Metazoa</taxon>
        <taxon>Ecdysozoa</taxon>
        <taxon>Arthropoda</taxon>
        <taxon>Hexapoda</taxon>
        <taxon>Insecta</taxon>
        <taxon>Pterygota</taxon>
        <taxon>Neoptera</taxon>
        <taxon>Endopterygota</taxon>
        <taxon>Diptera</taxon>
        <taxon>Brachycera</taxon>
        <taxon>Muscomorpha</taxon>
        <taxon>Tephritoidea</taxon>
        <taxon>Tephritidae</taxon>
        <taxon>Ceratitis</taxon>
        <taxon>Ceratitis</taxon>
    </lineage>
</organism>
<evidence type="ECO:0000256" key="4">
    <source>
        <dbReference type="ARBA" id="ARBA00022692"/>
    </source>
</evidence>
<keyword evidence="5 9" id="KW-1133">Transmembrane helix</keyword>
<dbReference type="InterPro" id="IPR052192">
    <property type="entry name" value="Insect_Ionotropic_Sensory_Rcpt"/>
</dbReference>
<feature type="signal peptide" evidence="10">
    <location>
        <begin position="1"/>
        <end position="26"/>
    </location>
</feature>
<dbReference type="Proteomes" id="UP000606786">
    <property type="component" value="Unassembled WGS sequence"/>
</dbReference>
<dbReference type="PANTHER" id="PTHR42643:SF24">
    <property type="entry name" value="IONOTROPIC RECEPTOR 60A"/>
    <property type="match status" value="1"/>
</dbReference>
<dbReference type="Pfam" id="PF00060">
    <property type="entry name" value="Lig_chan"/>
    <property type="match status" value="1"/>
</dbReference>
<evidence type="ECO:0000313" key="12">
    <source>
        <dbReference type="EMBL" id="CAD6998062.1"/>
    </source>
</evidence>
<feature type="transmembrane region" description="Helical" evidence="9">
    <location>
        <begin position="488"/>
        <end position="515"/>
    </location>
</feature>
<evidence type="ECO:0000256" key="2">
    <source>
        <dbReference type="ARBA" id="ARBA00008685"/>
    </source>
</evidence>
<dbReference type="Gene3D" id="1.10.287.70">
    <property type="match status" value="1"/>
</dbReference>
<dbReference type="OrthoDB" id="6500454at2759"/>
<feature type="transmembrane region" description="Helical" evidence="9">
    <location>
        <begin position="702"/>
        <end position="726"/>
    </location>
</feature>
<dbReference type="GO" id="GO:0005886">
    <property type="term" value="C:plasma membrane"/>
    <property type="evidence" value="ECO:0007669"/>
    <property type="project" value="UniProtKB-SubCell"/>
</dbReference>
<feature type="chain" id="PRO_5032958726" evidence="10">
    <location>
        <begin position="27"/>
        <end position="950"/>
    </location>
</feature>
<evidence type="ECO:0000256" key="1">
    <source>
        <dbReference type="ARBA" id="ARBA00004651"/>
    </source>
</evidence>
<keyword evidence="10" id="KW-0732">Signal</keyword>
<proteinExistence type="inferred from homology"/>
<evidence type="ECO:0000256" key="6">
    <source>
        <dbReference type="ARBA" id="ARBA00023136"/>
    </source>
</evidence>
<feature type="transmembrane region" description="Helical" evidence="9">
    <location>
        <begin position="457"/>
        <end position="476"/>
    </location>
</feature>
<dbReference type="InterPro" id="IPR001320">
    <property type="entry name" value="Iontro_rcpt_C"/>
</dbReference>
<dbReference type="SUPFAM" id="SSF53850">
    <property type="entry name" value="Periplasmic binding protein-like II"/>
    <property type="match status" value="1"/>
</dbReference>
<evidence type="ECO:0000256" key="10">
    <source>
        <dbReference type="SAM" id="SignalP"/>
    </source>
</evidence>
<feature type="domain" description="Ionotropic glutamate receptor C-terminal" evidence="11">
    <location>
        <begin position="418"/>
        <end position="709"/>
    </location>
</feature>
<reference evidence="12" key="1">
    <citation type="submission" date="2020-11" db="EMBL/GenBank/DDBJ databases">
        <authorList>
            <person name="Whitehead M."/>
        </authorList>
    </citation>
    <scope>NUCLEOTIDE SEQUENCE</scope>
    <source>
        <strain evidence="12">EGII</strain>
    </source>
</reference>
<keyword evidence="7" id="KW-0675">Receptor</keyword>
<dbReference type="GO" id="GO:0015276">
    <property type="term" value="F:ligand-gated monoatomic ion channel activity"/>
    <property type="evidence" value="ECO:0007669"/>
    <property type="project" value="InterPro"/>
</dbReference>
<sequence length="950" mass="107465">MARQSDWSQFMTRLGWLLLCLQSTLGALLADGGLAEAGCVSATLIKRYNLNPQLYGHCEYRQRNVTVPLLPSRSRREIKPIFRGHPKPRGEILAHKFHMNSYNYDQTDSLVLLVNKIATEYLHKCPPVIYYDSFVKKSEGMILETLFKTFPISFYHGEINEHYKAINHRLKRRIDSHCKSYILFLSDPQMTRKIIGPQIESRVVLIARSSQWKLRDFLASETSSNIVNLLVVGESLTESSLRERPYVLYTHKLYTDGLGSNTPIVLTSWIRGAFSRPHVNLFPPKFTTGFAGHSFQVSAINQPPFIFRIKSLAAGGVSRTNWDGFEYRLLTMIASKLNFTIDIIEPPPRPGMKSIIDSIQLQVASRAADIGMCGLYITEGRMLDTDMSVGHSLDCASFITLASKALPKYRAIMGPFQWPVWVCIVIIYLGAIFPIVYSDRLTLRHLIGNWGEMENMFWYVFGMFTNSLTFSGRYSWASTQKTSTRLLIGSYWLFTIIITACYTGSIIAFVTLPAFPSTVDSVNDLLGLFFRVGTLDNGGWETWFQNSTHTPTVRLYKKMEFVSNLEEGIGNVTQSFFWNYAFLGSAAQLEFMVQKNFTDDSIQKYLLFSNISRRSALHLSEECFALFQVGFLYPRDSVYKRKIDSMILLAQQSGLTNKILNEVKWTMQRSASGKLLQASSSSALRERIQEERQLTTADTEGMFLLMGIGYLLGAIALVSEIVGGIANKCRQIVRRSRKSISSAWSSRRNSEDGEGLRTAAEQLAHEQRKEDRRKNEKKGFGVREFNLTKKTLKELYGNYYKQEPNYVLKDGKLLLETEAFSTSSADCNSRGSSGELPAQMVPHLHSKKKAVLVAEVDVEREKYLQRQRERDLITAAAEESLAALDECLKMQRDTSSSESERGGADVADEYELFGSFVESEGPLAAKLNDLSLFNVAADEITQLENDPKVD</sequence>
<keyword evidence="6 9" id="KW-0472">Membrane</keyword>
<protein>
    <submittedName>
        <fullName evidence="12">(Mediterranean fruit fly) hypothetical protein</fullName>
    </submittedName>
</protein>
<gene>
    <name evidence="12" type="ORF">CCAP1982_LOCUS6676</name>
</gene>
<comment type="subcellular location">
    <subcellularLocation>
        <location evidence="1">Cell membrane</location>
        <topology evidence="1">Multi-pass membrane protein</topology>
    </subcellularLocation>
</comment>
<evidence type="ECO:0000256" key="7">
    <source>
        <dbReference type="ARBA" id="ARBA00023170"/>
    </source>
</evidence>
<evidence type="ECO:0000313" key="13">
    <source>
        <dbReference type="Proteomes" id="UP000606786"/>
    </source>
</evidence>
<keyword evidence="8" id="KW-0325">Glycoprotein</keyword>
<name>A0A811UFS2_CERCA</name>
<keyword evidence="4 9" id="KW-0812">Transmembrane</keyword>
<evidence type="ECO:0000256" key="9">
    <source>
        <dbReference type="SAM" id="Phobius"/>
    </source>
</evidence>
<dbReference type="EMBL" id="CAJHJT010000012">
    <property type="protein sequence ID" value="CAD6998062.1"/>
    <property type="molecule type" value="Genomic_DNA"/>
</dbReference>
<dbReference type="GO" id="GO:0050907">
    <property type="term" value="P:detection of chemical stimulus involved in sensory perception"/>
    <property type="evidence" value="ECO:0007669"/>
    <property type="project" value="UniProtKB-ARBA"/>
</dbReference>
<evidence type="ECO:0000256" key="3">
    <source>
        <dbReference type="ARBA" id="ARBA00022475"/>
    </source>
</evidence>
<feature type="transmembrane region" description="Helical" evidence="9">
    <location>
        <begin position="418"/>
        <end position="437"/>
    </location>
</feature>
<keyword evidence="13" id="KW-1185">Reference proteome</keyword>
<comment type="caution">
    <text evidence="12">The sequence shown here is derived from an EMBL/GenBank/DDBJ whole genome shotgun (WGS) entry which is preliminary data.</text>
</comment>